<evidence type="ECO:0000313" key="5">
    <source>
        <dbReference type="Proteomes" id="UP001473302"/>
    </source>
</evidence>
<dbReference type="Pfam" id="PF07282">
    <property type="entry name" value="Cas12f1-like_TNB"/>
    <property type="match status" value="1"/>
</dbReference>
<feature type="region of interest" description="Disordered" evidence="2">
    <location>
        <begin position="161"/>
        <end position="190"/>
    </location>
</feature>
<organism evidence="4 5">
    <name type="scientific">Mucor flavus</name>
    <dbReference type="NCBI Taxonomy" id="439312"/>
    <lineage>
        <taxon>Eukaryota</taxon>
        <taxon>Fungi</taxon>
        <taxon>Fungi incertae sedis</taxon>
        <taxon>Mucoromycota</taxon>
        <taxon>Mucoromycotina</taxon>
        <taxon>Mucoromycetes</taxon>
        <taxon>Mucorales</taxon>
        <taxon>Mucorineae</taxon>
        <taxon>Mucoraceae</taxon>
        <taxon>Mucor</taxon>
    </lineage>
</organism>
<keyword evidence="5" id="KW-1185">Reference proteome</keyword>
<keyword evidence="1" id="KW-0238">DNA-binding</keyword>
<gene>
    <name evidence="4" type="ORF">MFLAVUS_005660</name>
</gene>
<reference evidence="4 5" key="1">
    <citation type="submission" date="2024-04" db="EMBL/GenBank/DDBJ databases">
        <title>genome sequences of Mucor flavus KT1a and Helicostylum pulchrum KT1b strains isolated from the surface of a dry-aged beef.</title>
        <authorList>
            <person name="Toyotome T."/>
            <person name="Hosono M."/>
            <person name="Torimaru M."/>
            <person name="Fukuda K."/>
            <person name="Mikami N."/>
        </authorList>
    </citation>
    <scope>NUCLEOTIDE SEQUENCE [LARGE SCALE GENOMIC DNA]</scope>
    <source>
        <strain evidence="4 5">KT1a</strain>
    </source>
</reference>
<feature type="domain" description="Cas12f1-like TNB" evidence="3">
    <location>
        <begin position="835"/>
        <end position="899"/>
    </location>
</feature>
<sequence>MRDFFVGQLIVFQDMFEGELDIANFRADPFRELVLRALEPVRLGVRIEPIVGDLGMQDWWEEDQKRLHSLVAITGAEILVVMESIAYIVEKKRQKLNRDVPDTTATETQEREEVTCKRCGQRGHKDGRSRSCRFNKIFDPAAYDLLFSSFIYLLSEHKAEDRKRKREDDSTTAGRSAKRNTADSVGEDSTASEVETINLTLAKQLANRRARAAGKQDRDRKIKNPAAMRPCPDCVKNNCYYDENPHSSRRSALCPGHIMSTTNYIEENVGRGYRRFVRKTDLESCIILAQQEKDAFLRIIRHCFSNNLEIPPIVFNQAFFYACIQKILGRNITNTNANLPREHINTVFQEYNRIFFTCHFVLRPNRNVHANALASLATSSADVTAAPRRNLQVFKLNHSVNSTTRTNWPESIENTAEKVARTNTIINACKVDNEPVTMTLMSANPERFLRKMYDMLVYLEEYSNGQITAFNEVQIEAAYARLKQTVTSSEHFKTLNRKKKNRLAFLLYRCIRDSANFMNNLQLNVNQNQFLVNLVQTTQEQLRNSRTYLQENTDTRIEDCFRPEMATSIKQYKMFSLTRLYSFTLKYVEIDIAHLKSLLLKVRRELQSDDIIDEGDNENKHERATYFFSQVFDFDSVRLDLNYNGKAMFTNMVRTDGYGIAFILTGPQNQAAALPDLENSNFSLEELEAHQVRKYSAAEYYTRAGFKRTNQRIIDLKNEDEKILQAERQITTFKTANLQIFILYVHSVLNNLNTLLAFYDDRFTALRFLNYIGRQRADAETINIFVTGGKKYLKREFKQTDDRIPLVALGDAVFPTSMKGTLPGLARRLGKLLKQAEYEGLLVTVPVTEYMTSRTCSNCYRNDTQNLQIGGVSLFDVLHCLNQNCNTLWQRDVDASRNMHRISYTAITTGETPIMFRR</sequence>
<feature type="region of interest" description="Disordered" evidence="2">
    <location>
        <begin position="102"/>
        <end position="130"/>
    </location>
</feature>
<accession>A0ABP9YZE7</accession>
<evidence type="ECO:0000313" key="4">
    <source>
        <dbReference type="EMBL" id="GAA5812210.1"/>
    </source>
</evidence>
<name>A0ABP9YZE7_9FUNG</name>
<comment type="caution">
    <text evidence="4">The sequence shown here is derived from an EMBL/GenBank/DDBJ whole genome shotgun (WGS) entry which is preliminary data.</text>
</comment>
<dbReference type="EMBL" id="BAABUK010000012">
    <property type="protein sequence ID" value="GAA5812210.1"/>
    <property type="molecule type" value="Genomic_DNA"/>
</dbReference>
<evidence type="ECO:0000256" key="1">
    <source>
        <dbReference type="ARBA" id="ARBA00023125"/>
    </source>
</evidence>
<evidence type="ECO:0000259" key="3">
    <source>
        <dbReference type="Pfam" id="PF07282"/>
    </source>
</evidence>
<dbReference type="InterPro" id="IPR010095">
    <property type="entry name" value="Cas12f1-like_TNB"/>
</dbReference>
<dbReference type="Proteomes" id="UP001473302">
    <property type="component" value="Unassembled WGS sequence"/>
</dbReference>
<protein>
    <recommendedName>
        <fullName evidence="3">Cas12f1-like TNB domain-containing protein</fullName>
    </recommendedName>
</protein>
<evidence type="ECO:0000256" key="2">
    <source>
        <dbReference type="SAM" id="MobiDB-lite"/>
    </source>
</evidence>
<proteinExistence type="predicted"/>